<evidence type="ECO:0000259" key="1">
    <source>
        <dbReference type="Pfam" id="PF00557"/>
    </source>
</evidence>
<sequence length="396" mass="44660">MAKEMILEKIEQAVQILNEKNIDMWMTYVRETGNMKDPMLDMIVGTGATWQSAFIITKSGNTHAVIGSLEHENMKMIGTYKNIHPYLKNIKEELIKVLDIYKPKTIAINYSRNSTLADGLPHGLYLELIDHLKDTPYVNSLISSEDIVATLRGRKSDTEISHIKSAIKETLLIFDEVTKFLKSGKTEKEVADFVLDIVAKKGLELSWDKEHCPAVFSGPNTAGAHASPTERKIEYGHVVNMDFGVKINGYAADLQRTWYICQPGETEAPAEVQRGFNVIVESITKAANELKPGKKGYEIDEVARHYIQVKGYAEYPHGLGHQVGRFAHDGGCLLGPKWERYNNLPYLEIEERNVFTLEPRLTIDNYGIATVEEMVVVTKDGCEFLSPRQMELILVK</sequence>
<reference evidence="2" key="1">
    <citation type="submission" date="2023-03" db="EMBL/GenBank/DDBJ databases">
        <title>Stygiobacter electus gen. nov., sp. nov., facultatively anaerobic thermotolerant bacterium of the class Ignavibacteria from a well of Yessentuki mineral water deposit.</title>
        <authorList>
            <person name="Podosokorskaya O.A."/>
            <person name="Elcheninov A.G."/>
            <person name="Petrova N.F."/>
            <person name="Zavarzina D.G."/>
            <person name="Kublanov I.V."/>
            <person name="Merkel A.Y."/>
        </authorList>
    </citation>
    <scope>NUCLEOTIDE SEQUENCE</scope>
    <source>
        <strain evidence="2">09-Me</strain>
    </source>
</reference>
<dbReference type="Proteomes" id="UP001221302">
    <property type="component" value="Unassembled WGS sequence"/>
</dbReference>
<dbReference type="AlphaFoldDB" id="A0AAE3NZQ9"/>
<evidence type="ECO:0000313" key="3">
    <source>
        <dbReference type="Proteomes" id="UP001221302"/>
    </source>
</evidence>
<proteinExistence type="predicted"/>
<accession>A0AAE3NZQ9</accession>
<dbReference type="EMBL" id="JARGDL010000005">
    <property type="protein sequence ID" value="MDF1611585.1"/>
    <property type="molecule type" value="Genomic_DNA"/>
</dbReference>
<dbReference type="RefSeq" id="WP_321535352.1">
    <property type="nucleotide sequence ID" value="NZ_JARGDL010000005.1"/>
</dbReference>
<dbReference type="PANTHER" id="PTHR46112:SF8">
    <property type="entry name" value="CYTOPLASMIC PEPTIDASE PEPQ-RELATED"/>
    <property type="match status" value="1"/>
</dbReference>
<dbReference type="SUPFAM" id="SSF55920">
    <property type="entry name" value="Creatinase/aminopeptidase"/>
    <property type="match status" value="1"/>
</dbReference>
<organism evidence="2 3">
    <name type="scientific">Stygiobacter electus</name>
    <dbReference type="NCBI Taxonomy" id="3032292"/>
    <lineage>
        <taxon>Bacteria</taxon>
        <taxon>Pseudomonadati</taxon>
        <taxon>Ignavibacteriota</taxon>
        <taxon>Ignavibacteria</taxon>
        <taxon>Ignavibacteriales</taxon>
        <taxon>Melioribacteraceae</taxon>
        <taxon>Stygiobacter</taxon>
    </lineage>
</organism>
<dbReference type="Pfam" id="PF00557">
    <property type="entry name" value="Peptidase_M24"/>
    <property type="match status" value="1"/>
</dbReference>
<gene>
    <name evidence="2" type="ORF">P0M35_05455</name>
</gene>
<dbReference type="InterPro" id="IPR000994">
    <property type="entry name" value="Pept_M24"/>
</dbReference>
<evidence type="ECO:0000313" key="2">
    <source>
        <dbReference type="EMBL" id="MDF1611585.1"/>
    </source>
</evidence>
<feature type="domain" description="Peptidase M24" evidence="1">
    <location>
        <begin position="163"/>
        <end position="379"/>
    </location>
</feature>
<dbReference type="InterPro" id="IPR050659">
    <property type="entry name" value="Peptidase_M24B"/>
</dbReference>
<dbReference type="Gene3D" id="3.90.230.10">
    <property type="entry name" value="Creatinase/methionine aminopeptidase superfamily"/>
    <property type="match status" value="1"/>
</dbReference>
<dbReference type="PANTHER" id="PTHR46112">
    <property type="entry name" value="AMINOPEPTIDASE"/>
    <property type="match status" value="1"/>
</dbReference>
<protein>
    <submittedName>
        <fullName evidence="2">Xaa-Pro peptidase family protein</fullName>
    </submittedName>
</protein>
<name>A0AAE3NZQ9_9BACT</name>
<comment type="caution">
    <text evidence="2">The sequence shown here is derived from an EMBL/GenBank/DDBJ whole genome shotgun (WGS) entry which is preliminary data.</text>
</comment>
<dbReference type="InterPro" id="IPR036005">
    <property type="entry name" value="Creatinase/aminopeptidase-like"/>
</dbReference>
<keyword evidence="3" id="KW-1185">Reference proteome</keyword>